<keyword evidence="4" id="KW-1185">Reference proteome</keyword>
<dbReference type="AlphaFoldDB" id="A0A9W7LA84"/>
<evidence type="ECO:0000256" key="1">
    <source>
        <dbReference type="SAM" id="Coils"/>
    </source>
</evidence>
<comment type="caution">
    <text evidence="3">The sequence shown here is derived from an EMBL/GenBank/DDBJ whole genome shotgun (WGS) entry which is preliminary data.</text>
</comment>
<sequence>MTINGVRAEAAIEVKGLERKLELVKAEMEGWKREEEEERRSAGVGMGVSMSMGEHSASMGGHSVSMNASEASLAAERAALTASHETSLNETMTVLRQEKDAAVKEVRARLQNEKEIFARALHAKLQAEHLKKIKNLTAKHRAEVERLREEMESKDLKAAKVIESVRRDVGGLAGVGGTGGRKDVSEVKAKYREKIRKLKAAWEEEKKEIVRVVKGECDAILRRTEKAQNLHDKFLRRVERLGLGGGGDWGEEKEKEKTGMSMRETDEFLKSLLEDFEGKKL</sequence>
<dbReference type="OrthoDB" id="207427at2759"/>
<evidence type="ECO:0000313" key="3">
    <source>
        <dbReference type="EMBL" id="GMI41273.1"/>
    </source>
</evidence>
<feature type="region of interest" description="Disordered" evidence="2">
    <location>
        <begin position="242"/>
        <end position="261"/>
    </location>
</feature>
<gene>
    <name evidence="3" type="ORF">TrCOL_g7650</name>
</gene>
<feature type="coiled-coil region" evidence="1">
    <location>
        <begin position="130"/>
        <end position="208"/>
    </location>
</feature>
<keyword evidence="1" id="KW-0175">Coiled coil</keyword>
<feature type="compositionally biased region" description="Basic and acidic residues" evidence="2">
    <location>
        <begin position="250"/>
        <end position="261"/>
    </location>
</feature>
<dbReference type="EMBL" id="BRYA01000146">
    <property type="protein sequence ID" value="GMI41273.1"/>
    <property type="molecule type" value="Genomic_DNA"/>
</dbReference>
<feature type="coiled-coil region" evidence="1">
    <location>
        <begin position="7"/>
        <end position="41"/>
    </location>
</feature>
<evidence type="ECO:0000313" key="4">
    <source>
        <dbReference type="Proteomes" id="UP001165065"/>
    </source>
</evidence>
<dbReference type="Proteomes" id="UP001165065">
    <property type="component" value="Unassembled WGS sequence"/>
</dbReference>
<reference evidence="4" key="1">
    <citation type="journal article" date="2023" name="Commun. Biol.">
        <title>Genome analysis of Parmales, the sister group of diatoms, reveals the evolutionary specialization of diatoms from phago-mixotrophs to photoautotrophs.</title>
        <authorList>
            <person name="Ban H."/>
            <person name="Sato S."/>
            <person name="Yoshikawa S."/>
            <person name="Yamada K."/>
            <person name="Nakamura Y."/>
            <person name="Ichinomiya M."/>
            <person name="Sato N."/>
            <person name="Blanc-Mathieu R."/>
            <person name="Endo H."/>
            <person name="Kuwata A."/>
            <person name="Ogata H."/>
        </authorList>
    </citation>
    <scope>NUCLEOTIDE SEQUENCE [LARGE SCALE GENOMIC DNA]</scope>
</reference>
<evidence type="ECO:0000256" key="2">
    <source>
        <dbReference type="SAM" id="MobiDB-lite"/>
    </source>
</evidence>
<name>A0A9W7LA84_9STRA</name>
<organism evidence="3 4">
    <name type="scientific">Triparma columacea</name>
    <dbReference type="NCBI Taxonomy" id="722753"/>
    <lineage>
        <taxon>Eukaryota</taxon>
        <taxon>Sar</taxon>
        <taxon>Stramenopiles</taxon>
        <taxon>Ochrophyta</taxon>
        <taxon>Bolidophyceae</taxon>
        <taxon>Parmales</taxon>
        <taxon>Triparmaceae</taxon>
        <taxon>Triparma</taxon>
    </lineage>
</organism>
<accession>A0A9W7LA84</accession>
<protein>
    <submittedName>
        <fullName evidence="3">Uncharacterized protein</fullName>
    </submittedName>
</protein>
<proteinExistence type="predicted"/>